<dbReference type="EC" id="1.1.99.1" evidence="8"/>
<dbReference type="Gene3D" id="3.50.50.60">
    <property type="entry name" value="FAD/NAD(P)-binding domain"/>
    <property type="match status" value="1"/>
</dbReference>
<dbReference type="Proteomes" id="UP000092950">
    <property type="component" value="Chromosome"/>
</dbReference>
<dbReference type="PANTHER" id="PTHR11552:SF147">
    <property type="entry name" value="CHOLINE DEHYDROGENASE, MITOCHONDRIAL"/>
    <property type="match status" value="1"/>
</dbReference>
<dbReference type="Gene3D" id="3.30.560.10">
    <property type="entry name" value="Glucose Oxidase, domain 3"/>
    <property type="match status" value="1"/>
</dbReference>
<reference evidence="7 10" key="2">
    <citation type="submission" date="2016-07" db="EMBL/GenBank/DDBJ databases">
        <title>Complete genome sequences of Bordetella pseudohinzii.</title>
        <authorList>
            <person name="Spilker T."/>
            <person name="Darrah R."/>
            <person name="LiPuma J.J."/>
        </authorList>
    </citation>
    <scope>NUCLEOTIDE SEQUENCE [LARGE SCALE GENOMIC DNA]</scope>
    <source>
        <strain evidence="7 10">HI4681</strain>
    </source>
</reference>
<dbReference type="Pfam" id="PF00732">
    <property type="entry name" value="GMC_oxred_N"/>
    <property type="match status" value="1"/>
</dbReference>
<dbReference type="OrthoDB" id="9785276at2"/>
<gene>
    <name evidence="8" type="primary">betA</name>
    <name evidence="7" type="ORF">BBN53_10555</name>
    <name evidence="8" type="ORF">ERS370011_00445</name>
</gene>
<dbReference type="GO" id="GO:0008812">
    <property type="term" value="F:choline dehydrogenase activity"/>
    <property type="evidence" value="ECO:0007669"/>
    <property type="project" value="UniProtKB-EC"/>
</dbReference>
<dbReference type="SUPFAM" id="SSF51905">
    <property type="entry name" value="FAD/NAD(P)-binding domain"/>
    <property type="match status" value="1"/>
</dbReference>
<dbReference type="KEGG" id="bpdz:BBN53_10555"/>
<dbReference type="PROSITE" id="PS00624">
    <property type="entry name" value="GMC_OXRED_2"/>
    <property type="match status" value="1"/>
</dbReference>
<evidence type="ECO:0000256" key="1">
    <source>
        <dbReference type="ARBA" id="ARBA00001974"/>
    </source>
</evidence>
<evidence type="ECO:0000313" key="9">
    <source>
        <dbReference type="Proteomes" id="UP000053096"/>
    </source>
</evidence>
<keyword evidence="4 5" id="KW-0274">FAD</keyword>
<dbReference type="GO" id="GO:0050660">
    <property type="term" value="F:flavin adenine dinucleotide binding"/>
    <property type="evidence" value="ECO:0007669"/>
    <property type="project" value="InterPro"/>
</dbReference>
<dbReference type="SUPFAM" id="SSF54373">
    <property type="entry name" value="FAD-linked reductases, C-terminal domain"/>
    <property type="match status" value="1"/>
</dbReference>
<dbReference type="InterPro" id="IPR000172">
    <property type="entry name" value="GMC_OxRdtase_N"/>
</dbReference>
<keyword evidence="3" id="KW-0285">Flavoprotein</keyword>
<dbReference type="PIRSF" id="PIRSF000137">
    <property type="entry name" value="Alcohol_oxidase"/>
    <property type="match status" value="1"/>
</dbReference>
<feature type="binding site" evidence="5">
    <location>
        <position position="84"/>
    </location>
    <ligand>
        <name>FAD</name>
        <dbReference type="ChEBI" id="CHEBI:57692"/>
    </ligand>
</feature>
<evidence type="ECO:0000256" key="5">
    <source>
        <dbReference type="PIRSR" id="PIRSR000137-2"/>
    </source>
</evidence>
<sequence length="537" mass="57885">MKTAYDYIIVGAGSAGCVLANRLSADGQAQVLVLEAGPWDRDPLIHIPLGWGKILQKRLHDWGYDAEPAAHADGRAIECARGKVVGGSSSTNAMAFVRGHPGDFARWARDYALPEWSFDQVLPYFRRLEDWEEGGSAVRGGGGPLRVQRCRYQDPLLDAFAQASRQAGHAWLEDYNAQPSGGFSRLQMSIRQGRRCSAATAYLRPALARPNLTVQTGAHVLGLEFEGDRVVGLRFVRNGREHLVRASAEVILSAGAINTPAILMHSGIGPAGVLKAAGIRPRQDRPGVGANLQDHISVIVTARRREAGPFVRGLRADRIGLSMARAYLGGEGFAGDVPGGVVGFVQPEGAETPDLQFLLTAAPFNAHPWFKPLRKPFDDGFAVRTVLLHPHSRGHITVAGADPLAAPRIEQNFLASGQDRERVRDSVRIARELLRQPALGGYVAAELLPGQAVEDGEALDAFIRRTAITVHHPGGTCRMGAEGDPMAVVDGRMRCQGLRGLRVVDASVMPDLTSGNINAPVLMLAERAADWIQEART</sequence>
<dbReference type="RefSeq" id="WP_043209035.1">
    <property type="nucleotide sequence ID" value="NZ_CAJGUP010000138.1"/>
</dbReference>
<dbReference type="InterPro" id="IPR036188">
    <property type="entry name" value="FAD/NAD-bd_sf"/>
</dbReference>
<dbReference type="EMBL" id="CYTV01000001">
    <property type="protein sequence ID" value="CUI40490.1"/>
    <property type="molecule type" value="Genomic_DNA"/>
</dbReference>
<protein>
    <submittedName>
        <fullName evidence="7 8">Dehydrogenase</fullName>
        <ecNumber evidence="8">1.1.99.1</ecNumber>
    </submittedName>
</protein>
<comment type="cofactor">
    <cofactor evidence="1 5">
        <name>FAD</name>
        <dbReference type="ChEBI" id="CHEBI:57692"/>
    </cofactor>
</comment>
<dbReference type="AlphaFoldDB" id="A0A0J6CCS6"/>
<evidence type="ECO:0000313" key="10">
    <source>
        <dbReference type="Proteomes" id="UP000092950"/>
    </source>
</evidence>
<proteinExistence type="inferred from homology"/>
<accession>A0A0J6CCS6</accession>
<evidence type="ECO:0000313" key="7">
    <source>
        <dbReference type="EMBL" id="ANY16297.1"/>
    </source>
</evidence>
<reference evidence="8 9" key="1">
    <citation type="submission" date="2015-09" db="EMBL/GenBank/DDBJ databases">
        <authorList>
            <person name="Jackson K.R."/>
            <person name="Lunt B.L."/>
            <person name="Fisher J.N.B."/>
            <person name="Gardner A.V."/>
            <person name="Bailey M.E."/>
            <person name="Deus L.M."/>
            <person name="Earl A.S."/>
            <person name="Gibby P.D."/>
            <person name="Hartmann K.A."/>
            <person name="Liu J.E."/>
            <person name="Manci A.M."/>
            <person name="Nielsen D.A."/>
            <person name="Solomon M.B."/>
            <person name="Breakwell D.P."/>
            <person name="Burnett S.H."/>
            <person name="Grose J.H."/>
        </authorList>
    </citation>
    <scope>NUCLEOTIDE SEQUENCE [LARGE SCALE GENOMIC DNA]</scope>
    <source>
        <strain evidence="8 9">2789STDY5608636</strain>
    </source>
</reference>
<feature type="domain" description="Glucose-methanol-choline oxidoreductase N-terminal" evidence="6">
    <location>
        <begin position="255"/>
        <end position="269"/>
    </location>
</feature>
<evidence type="ECO:0000313" key="8">
    <source>
        <dbReference type="EMBL" id="CUI40490.1"/>
    </source>
</evidence>
<keyword evidence="8" id="KW-0560">Oxidoreductase</keyword>
<dbReference type="EMBL" id="CP016440">
    <property type="protein sequence ID" value="ANY16297.1"/>
    <property type="molecule type" value="Genomic_DNA"/>
</dbReference>
<evidence type="ECO:0000256" key="2">
    <source>
        <dbReference type="ARBA" id="ARBA00010790"/>
    </source>
</evidence>
<dbReference type="PROSITE" id="PS51257">
    <property type="entry name" value="PROKAR_LIPOPROTEIN"/>
    <property type="match status" value="1"/>
</dbReference>
<comment type="similarity">
    <text evidence="2">Belongs to the GMC oxidoreductase family.</text>
</comment>
<name>A0A0J6CCS6_9BORD</name>
<dbReference type="PANTHER" id="PTHR11552">
    <property type="entry name" value="GLUCOSE-METHANOL-CHOLINE GMC OXIDOREDUCTASE"/>
    <property type="match status" value="1"/>
</dbReference>
<dbReference type="InterPro" id="IPR012132">
    <property type="entry name" value="GMC_OxRdtase"/>
</dbReference>
<dbReference type="Proteomes" id="UP000053096">
    <property type="component" value="Unassembled WGS sequence"/>
</dbReference>
<feature type="binding site" evidence="5">
    <location>
        <position position="220"/>
    </location>
    <ligand>
        <name>FAD</name>
        <dbReference type="ChEBI" id="CHEBI:57692"/>
    </ligand>
</feature>
<evidence type="ECO:0000256" key="3">
    <source>
        <dbReference type="ARBA" id="ARBA00022630"/>
    </source>
</evidence>
<evidence type="ECO:0000259" key="6">
    <source>
        <dbReference type="PROSITE" id="PS00624"/>
    </source>
</evidence>
<organism evidence="8 9">
    <name type="scientific">Bordetella pseudohinzii</name>
    <dbReference type="NCBI Taxonomy" id="1331258"/>
    <lineage>
        <taxon>Bacteria</taxon>
        <taxon>Pseudomonadati</taxon>
        <taxon>Pseudomonadota</taxon>
        <taxon>Betaproteobacteria</taxon>
        <taxon>Burkholderiales</taxon>
        <taxon>Alcaligenaceae</taxon>
        <taxon>Bordetella</taxon>
    </lineage>
</organism>
<evidence type="ECO:0000256" key="4">
    <source>
        <dbReference type="ARBA" id="ARBA00022827"/>
    </source>
</evidence>
<keyword evidence="10" id="KW-1185">Reference proteome</keyword>
<dbReference type="InterPro" id="IPR007867">
    <property type="entry name" value="GMC_OxRtase_C"/>
</dbReference>
<accession>A0A0M7CL18</accession>
<dbReference type="Pfam" id="PF05199">
    <property type="entry name" value="GMC_oxred_C"/>
    <property type="match status" value="1"/>
</dbReference>